<organism evidence="7 8">
    <name type="scientific">Enterocloster bolteae</name>
    <dbReference type="NCBI Taxonomy" id="208479"/>
    <lineage>
        <taxon>Bacteria</taxon>
        <taxon>Bacillati</taxon>
        <taxon>Bacillota</taxon>
        <taxon>Clostridia</taxon>
        <taxon>Lachnospirales</taxon>
        <taxon>Lachnospiraceae</taxon>
        <taxon>Enterocloster</taxon>
    </lineage>
</organism>
<comment type="subcellular location">
    <subcellularLocation>
        <location evidence="1">Membrane</location>
        <topology evidence="1">Multi-pass membrane protein</topology>
    </subcellularLocation>
</comment>
<evidence type="ECO:0000313" key="8">
    <source>
        <dbReference type="Proteomes" id="UP000284543"/>
    </source>
</evidence>
<dbReference type="Pfam" id="PF05154">
    <property type="entry name" value="TM2"/>
    <property type="match status" value="1"/>
</dbReference>
<keyword evidence="4 5" id="KW-0472">Membrane</keyword>
<evidence type="ECO:0000259" key="6">
    <source>
        <dbReference type="Pfam" id="PF05154"/>
    </source>
</evidence>
<evidence type="ECO:0000256" key="2">
    <source>
        <dbReference type="ARBA" id="ARBA00022692"/>
    </source>
</evidence>
<dbReference type="InterPro" id="IPR007829">
    <property type="entry name" value="TM2"/>
</dbReference>
<evidence type="ECO:0000256" key="1">
    <source>
        <dbReference type="ARBA" id="ARBA00004141"/>
    </source>
</evidence>
<evidence type="ECO:0000313" key="7">
    <source>
        <dbReference type="EMBL" id="RGV74800.1"/>
    </source>
</evidence>
<gene>
    <name evidence="7" type="ORF">DWW02_15795</name>
</gene>
<dbReference type="RefSeq" id="WP_118018912.1">
    <property type="nucleotide sequence ID" value="NZ_CAUHGS010000014.1"/>
</dbReference>
<keyword evidence="2 5" id="KW-0812">Transmembrane</keyword>
<comment type="caution">
    <text evidence="7">The sequence shown here is derived from an EMBL/GenBank/DDBJ whole genome shotgun (WGS) entry which is preliminary data.</text>
</comment>
<sequence>MSNFVTGTSHKSRKIALILCVLGGIFGIHQFYVGKYGKGFFYFFTAGGFIIGWVYDFICILLGRFQDQYGNYLIEW</sequence>
<dbReference type="InterPro" id="IPR050932">
    <property type="entry name" value="TM2D1-3-like"/>
</dbReference>
<dbReference type="PANTHER" id="PTHR21016">
    <property type="entry name" value="BETA-AMYLOID BINDING PROTEIN-RELATED"/>
    <property type="match status" value="1"/>
</dbReference>
<dbReference type="GO" id="GO:0016020">
    <property type="term" value="C:membrane"/>
    <property type="evidence" value="ECO:0007669"/>
    <property type="project" value="UniProtKB-SubCell"/>
</dbReference>
<evidence type="ECO:0000256" key="3">
    <source>
        <dbReference type="ARBA" id="ARBA00022989"/>
    </source>
</evidence>
<dbReference type="AlphaFoldDB" id="A0A412Z4A6"/>
<name>A0A412Z4A6_9FIRM</name>
<feature type="domain" description="TM2" evidence="6">
    <location>
        <begin position="10"/>
        <end position="58"/>
    </location>
</feature>
<reference evidence="7 8" key="1">
    <citation type="submission" date="2018-08" db="EMBL/GenBank/DDBJ databases">
        <title>A genome reference for cultivated species of the human gut microbiota.</title>
        <authorList>
            <person name="Zou Y."/>
            <person name="Xue W."/>
            <person name="Luo G."/>
        </authorList>
    </citation>
    <scope>NUCLEOTIDE SEQUENCE [LARGE SCALE GENOMIC DNA]</scope>
    <source>
        <strain evidence="7 8">AF14-18</strain>
    </source>
</reference>
<dbReference type="Proteomes" id="UP000284543">
    <property type="component" value="Unassembled WGS sequence"/>
</dbReference>
<evidence type="ECO:0000256" key="5">
    <source>
        <dbReference type="SAM" id="Phobius"/>
    </source>
</evidence>
<feature type="transmembrane region" description="Helical" evidence="5">
    <location>
        <begin position="15"/>
        <end position="33"/>
    </location>
</feature>
<dbReference type="EMBL" id="QRZM01000006">
    <property type="protein sequence ID" value="RGV74800.1"/>
    <property type="molecule type" value="Genomic_DNA"/>
</dbReference>
<dbReference type="PANTHER" id="PTHR21016:SF25">
    <property type="entry name" value="TM2 DOMAIN-CONTAINING PROTEIN DDB_G0277895-RELATED"/>
    <property type="match status" value="1"/>
</dbReference>
<proteinExistence type="predicted"/>
<protein>
    <submittedName>
        <fullName evidence="7">TM2 domain-containing protein</fullName>
    </submittedName>
</protein>
<evidence type="ECO:0000256" key="4">
    <source>
        <dbReference type="ARBA" id="ARBA00023136"/>
    </source>
</evidence>
<feature type="transmembrane region" description="Helical" evidence="5">
    <location>
        <begin position="39"/>
        <end position="63"/>
    </location>
</feature>
<accession>A0A412Z4A6</accession>
<keyword evidence="3 5" id="KW-1133">Transmembrane helix</keyword>